<name>A0A0L0BX78_LUCCU</name>
<gene>
    <name evidence="2" type="ORF">FF38_13556</name>
</gene>
<dbReference type="Proteomes" id="UP000037069">
    <property type="component" value="Unassembled WGS sequence"/>
</dbReference>
<dbReference type="SUPFAM" id="SSF56112">
    <property type="entry name" value="Protein kinase-like (PK-like)"/>
    <property type="match status" value="1"/>
</dbReference>
<dbReference type="SMART" id="SM00587">
    <property type="entry name" value="CHK"/>
    <property type="match status" value="1"/>
</dbReference>
<comment type="caution">
    <text evidence="2">The sequence shown here is derived from an EMBL/GenBank/DDBJ whole genome shotgun (WGS) entry which is preliminary data.</text>
</comment>
<sequence>MSLYNDDELSAPSWINQDFLEKVLVQYENNEFLEVIKYDMSPASMKGDHYASIMFRCKVSYKFDKTGSILEKSLIIKTMPVEEGHKRDMLRDSQAFETEIAMYTKTLPKIEKILADCGEPTKLSAEIIYHSLEPYKVIILEDLCESGYNMVRGRYLNEDEVKAVYRKIAKLHAVSYMLGKSEDHKIVTQHRSGAFTMGSQIIDEFLTNGLNNFIDLLSCHEEFEPYFEKVKTMKPKIKEACKELYDAYKLNNGRGDIFVLNHGDFHMKNLMFKFNKKTHLEDLVMVDFQFSCFAPANIDMLYSQFMILDSDLRLKRNELMYYYFVEFTNILQKINYQGEMPLFSEFQMSSIKYRHFTLFIMSTILPMVVGYLSKPLEDLKDTDSAKLFTNPDLITMMYREPKFIEDIRNLLPILLREGYLD</sequence>
<dbReference type="Pfam" id="PF02958">
    <property type="entry name" value="EcKL"/>
    <property type="match status" value="1"/>
</dbReference>
<dbReference type="OMA" id="KWHAISM"/>
<dbReference type="InterPro" id="IPR015897">
    <property type="entry name" value="CHK_kinase-like"/>
</dbReference>
<evidence type="ECO:0000313" key="3">
    <source>
        <dbReference type="Proteomes" id="UP000037069"/>
    </source>
</evidence>
<dbReference type="EMBL" id="JRES01001197">
    <property type="protein sequence ID" value="KNC24663.1"/>
    <property type="molecule type" value="Genomic_DNA"/>
</dbReference>
<organism evidence="2 3">
    <name type="scientific">Lucilia cuprina</name>
    <name type="common">Green bottle fly</name>
    <name type="synonym">Australian sheep blowfly</name>
    <dbReference type="NCBI Taxonomy" id="7375"/>
    <lineage>
        <taxon>Eukaryota</taxon>
        <taxon>Metazoa</taxon>
        <taxon>Ecdysozoa</taxon>
        <taxon>Arthropoda</taxon>
        <taxon>Hexapoda</taxon>
        <taxon>Insecta</taxon>
        <taxon>Pterygota</taxon>
        <taxon>Neoptera</taxon>
        <taxon>Endopterygota</taxon>
        <taxon>Diptera</taxon>
        <taxon>Brachycera</taxon>
        <taxon>Muscomorpha</taxon>
        <taxon>Oestroidea</taxon>
        <taxon>Calliphoridae</taxon>
        <taxon>Luciliinae</taxon>
        <taxon>Lucilia</taxon>
    </lineage>
</organism>
<protein>
    <recommendedName>
        <fullName evidence="1">CHK kinase-like domain-containing protein</fullName>
    </recommendedName>
</protein>
<accession>A0A0L0BX78</accession>
<dbReference type="InterPro" id="IPR011009">
    <property type="entry name" value="Kinase-like_dom_sf"/>
</dbReference>
<evidence type="ECO:0000313" key="2">
    <source>
        <dbReference type="EMBL" id="KNC24663.1"/>
    </source>
</evidence>
<dbReference type="STRING" id="7375.A0A0L0BX78"/>
<dbReference type="AlphaFoldDB" id="A0A0L0BX78"/>
<proteinExistence type="predicted"/>
<dbReference type="InterPro" id="IPR004119">
    <property type="entry name" value="EcKL"/>
</dbReference>
<keyword evidence="3" id="KW-1185">Reference proteome</keyword>
<dbReference type="Gene3D" id="3.90.1200.10">
    <property type="match status" value="1"/>
</dbReference>
<dbReference type="PANTHER" id="PTHR11012:SF12">
    <property type="entry name" value="CHK KINASE-LIKE DOMAIN-CONTAINING PROTEIN-RELATED"/>
    <property type="match status" value="1"/>
</dbReference>
<dbReference type="OrthoDB" id="8250698at2759"/>
<dbReference type="PANTHER" id="PTHR11012">
    <property type="entry name" value="PROTEIN KINASE-LIKE DOMAIN-CONTAINING"/>
    <property type="match status" value="1"/>
</dbReference>
<reference evidence="2 3" key="1">
    <citation type="journal article" date="2015" name="Nat. Commun.">
        <title>Lucilia cuprina genome unlocks parasitic fly biology to underpin future interventions.</title>
        <authorList>
            <person name="Anstead C.A."/>
            <person name="Korhonen P.K."/>
            <person name="Young N.D."/>
            <person name="Hall R.S."/>
            <person name="Jex A.R."/>
            <person name="Murali S.C."/>
            <person name="Hughes D.S."/>
            <person name="Lee S.F."/>
            <person name="Perry T."/>
            <person name="Stroehlein A.J."/>
            <person name="Ansell B.R."/>
            <person name="Breugelmans B."/>
            <person name="Hofmann A."/>
            <person name="Qu J."/>
            <person name="Dugan S."/>
            <person name="Lee S.L."/>
            <person name="Chao H."/>
            <person name="Dinh H."/>
            <person name="Han Y."/>
            <person name="Doddapaneni H.V."/>
            <person name="Worley K.C."/>
            <person name="Muzny D.M."/>
            <person name="Ioannidis P."/>
            <person name="Waterhouse R.M."/>
            <person name="Zdobnov E.M."/>
            <person name="James P.J."/>
            <person name="Bagnall N.H."/>
            <person name="Kotze A.C."/>
            <person name="Gibbs R.A."/>
            <person name="Richards S."/>
            <person name="Batterham P."/>
            <person name="Gasser R.B."/>
        </authorList>
    </citation>
    <scope>NUCLEOTIDE SEQUENCE [LARGE SCALE GENOMIC DNA]</scope>
    <source>
        <strain evidence="2 3">LS</strain>
        <tissue evidence="2">Full body</tissue>
    </source>
</reference>
<evidence type="ECO:0000259" key="1">
    <source>
        <dbReference type="SMART" id="SM00587"/>
    </source>
</evidence>
<feature type="domain" description="CHK kinase-like" evidence="1">
    <location>
        <begin position="138"/>
        <end position="333"/>
    </location>
</feature>